<evidence type="ECO:0000313" key="1">
    <source>
        <dbReference type="EMBL" id="CAK8686000.1"/>
    </source>
</evidence>
<proteinExistence type="predicted"/>
<dbReference type="Proteomes" id="UP001642483">
    <property type="component" value="Unassembled WGS sequence"/>
</dbReference>
<reference evidence="1 2" key="1">
    <citation type="submission" date="2024-02" db="EMBL/GenBank/DDBJ databases">
        <authorList>
            <person name="Daric V."/>
            <person name="Darras S."/>
        </authorList>
    </citation>
    <scope>NUCLEOTIDE SEQUENCE [LARGE SCALE GENOMIC DNA]</scope>
</reference>
<sequence>MPRINALTRFAPASSVLVSSSDSENVDQTCTRANFVGYITGAKRRGIIEFKSYKDFPQSKEKYCDITPASPANKGSVWGGEVSSRSCELDSIFRCASVAITSLNNV</sequence>
<organism evidence="1 2">
    <name type="scientific">Clavelina lepadiformis</name>
    <name type="common">Light-bulb sea squirt</name>
    <name type="synonym">Ascidia lepadiformis</name>
    <dbReference type="NCBI Taxonomy" id="159417"/>
    <lineage>
        <taxon>Eukaryota</taxon>
        <taxon>Metazoa</taxon>
        <taxon>Chordata</taxon>
        <taxon>Tunicata</taxon>
        <taxon>Ascidiacea</taxon>
        <taxon>Aplousobranchia</taxon>
        <taxon>Clavelinidae</taxon>
        <taxon>Clavelina</taxon>
    </lineage>
</organism>
<gene>
    <name evidence="1" type="ORF">CVLEPA_LOCUS17920</name>
</gene>
<evidence type="ECO:0000313" key="2">
    <source>
        <dbReference type="Proteomes" id="UP001642483"/>
    </source>
</evidence>
<dbReference type="EMBL" id="CAWYQH010000101">
    <property type="protein sequence ID" value="CAK8686000.1"/>
    <property type="molecule type" value="Genomic_DNA"/>
</dbReference>
<accession>A0ABP0G2C0</accession>
<comment type="caution">
    <text evidence="1">The sequence shown here is derived from an EMBL/GenBank/DDBJ whole genome shotgun (WGS) entry which is preliminary data.</text>
</comment>
<keyword evidence="2" id="KW-1185">Reference proteome</keyword>
<name>A0ABP0G2C0_CLALP</name>
<protein>
    <submittedName>
        <fullName evidence="1">Uncharacterized protein</fullName>
    </submittedName>
</protein>